<gene>
    <name evidence="2" type="ORF">BEN49_03990</name>
</gene>
<dbReference type="RefSeq" id="WP_070740014.1">
    <property type="nucleotide sequence ID" value="NZ_MDZA01000022.1"/>
</dbReference>
<dbReference type="OrthoDB" id="9808176at2"/>
<sequence>MQQPKTPIQAQVLTFLRAADRDMETAESLAQHSPHLYESIGFSCQQAAEKYLKAALLVNNKPAPFIHELTSLATGLAG</sequence>
<organism evidence="2 3">
    <name type="scientific">Hymenobacter coccineus</name>
    <dbReference type="NCBI Taxonomy" id="1908235"/>
    <lineage>
        <taxon>Bacteria</taxon>
        <taxon>Pseudomonadati</taxon>
        <taxon>Bacteroidota</taxon>
        <taxon>Cytophagia</taxon>
        <taxon>Cytophagales</taxon>
        <taxon>Hymenobacteraceae</taxon>
        <taxon>Hymenobacter</taxon>
    </lineage>
</organism>
<dbReference type="Proteomes" id="UP000177506">
    <property type="component" value="Unassembled WGS sequence"/>
</dbReference>
<dbReference type="SUPFAM" id="SSF81593">
    <property type="entry name" value="Nucleotidyltransferase substrate binding subunit/domain"/>
    <property type="match status" value="1"/>
</dbReference>
<accession>A0A1G1TM63</accession>
<dbReference type="InterPro" id="IPR007842">
    <property type="entry name" value="HEPN_dom"/>
</dbReference>
<feature type="domain" description="HEPN" evidence="1">
    <location>
        <begin position="15"/>
        <end position="76"/>
    </location>
</feature>
<name>A0A1G1TM63_9BACT</name>
<reference evidence="2 3" key="1">
    <citation type="submission" date="2016-08" db="EMBL/GenBank/DDBJ databases">
        <title>Hymenobacter coccineus sp. nov., Hymenobacter lapidarius sp. nov. and Hymenobacter glacialis sp. nov., isolated from Antarctic soil.</title>
        <authorList>
            <person name="Sedlacek I."/>
            <person name="Kralova S."/>
            <person name="Kyrova K."/>
            <person name="Maslanova I."/>
            <person name="Stankova E."/>
            <person name="Vrbovska V."/>
            <person name="Nemec M."/>
            <person name="Bartak M."/>
            <person name="Svec P."/>
            <person name="Busse H.-J."/>
            <person name="Pantucek R."/>
        </authorList>
    </citation>
    <scope>NUCLEOTIDE SEQUENCE [LARGE SCALE GENOMIC DNA]</scope>
    <source>
        <strain evidence="2 3">CCM 8649</strain>
    </source>
</reference>
<dbReference type="Pfam" id="PF05168">
    <property type="entry name" value="HEPN"/>
    <property type="match status" value="1"/>
</dbReference>
<comment type="caution">
    <text evidence="2">The sequence shown here is derived from an EMBL/GenBank/DDBJ whole genome shotgun (WGS) entry which is preliminary data.</text>
</comment>
<evidence type="ECO:0000313" key="2">
    <source>
        <dbReference type="EMBL" id="OGX91957.1"/>
    </source>
</evidence>
<evidence type="ECO:0000259" key="1">
    <source>
        <dbReference type="Pfam" id="PF05168"/>
    </source>
</evidence>
<dbReference type="EMBL" id="MDZA01000022">
    <property type="protein sequence ID" value="OGX91957.1"/>
    <property type="molecule type" value="Genomic_DNA"/>
</dbReference>
<dbReference type="Gene3D" id="1.20.120.330">
    <property type="entry name" value="Nucleotidyltransferases domain 2"/>
    <property type="match status" value="1"/>
</dbReference>
<keyword evidence="3" id="KW-1185">Reference proteome</keyword>
<dbReference type="AlphaFoldDB" id="A0A1G1TM63"/>
<proteinExistence type="predicted"/>
<protein>
    <recommendedName>
        <fullName evidence="1">HEPN domain-containing protein</fullName>
    </recommendedName>
</protein>
<evidence type="ECO:0000313" key="3">
    <source>
        <dbReference type="Proteomes" id="UP000177506"/>
    </source>
</evidence>